<dbReference type="Proteomes" id="UP001139103">
    <property type="component" value="Unassembled WGS sequence"/>
</dbReference>
<sequence>MSHIVHIHTEVRDVEAIRLATHRLKLPEPIFGEVRLYSATKTGWAVQLPDWRYPVVADVTTGRIEFDNFQGRLGKQAELDRFLQGYAVEKAKLEARKAGHAVHEQLLADGGIKLTIQAGGAQ</sequence>
<gene>
    <name evidence="1" type="ORF">LOC68_03790</name>
</gene>
<evidence type="ECO:0000313" key="1">
    <source>
        <dbReference type="EMBL" id="MCC9627505.1"/>
    </source>
</evidence>
<organism evidence="1 2">
    <name type="scientific">Blastopirellula sediminis</name>
    <dbReference type="NCBI Taxonomy" id="2894196"/>
    <lineage>
        <taxon>Bacteria</taxon>
        <taxon>Pseudomonadati</taxon>
        <taxon>Planctomycetota</taxon>
        <taxon>Planctomycetia</taxon>
        <taxon>Pirellulales</taxon>
        <taxon>Pirellulaceae</taxon>
        <taxon>Blastopirellula</taxon>
    </lineage>
</organism>
<evidence type="ECO:0000313" key="2">
    <source>
        <dbReference type="Proteomes" id="UP001139103"/>
    </source>
</evidence>
<accession>A0A9X1SE75</accession>
<name>A0A9X1SE75_9BACT</name>
<dbReference type="RefSeq" id="WP_230215941.1">
    <property type="nucleotide sequence ID" value="NZ_JAJKFT010000003.1"/>
</dbReference>
<proteinExistence type="predicted"/>
<dbReference type="AlphaFoldDB" id="A0A9X1SE75"/>
<comment type="caution">
    <text evidence="1">The sequence shown here is derived from an EMBL/GenBank/DDBJ whole genome shotgun (WGS) entry which is preliminary data.</text>
</comment>
<protein>
    <submittedName>
        <fullName evidence="1">DUF1257 domain-containing protein</fullName>
    </submittedName>
</protein>
<dbReference type="EMBL" id="JAJKFT010000003">
    <property type="protein sequence ID" value="MCC9627505.1"/>
    <property type="molecule type" value="Genomic_DNA"/>
</dbReference>
<reference evidence="1" key="1">
    <citation type="submission" date="2021-11" db="EMBL/GenBank/DDBJ databases">
        <title>Genome sequence.</title>
        <authorList>
            <person name="Sun Q."/>
        </authorList>
    </citation>
    <scope>NUCLEOTIDE SEQUENCE</scope>
    <source>
        <strain evidence="1">JC732</strain>
    </source>
</reference>
<keyword evidence="2" id="KW-1185">Reference proteome</keyword>